<dbReference type="CDD" id="cd12446">
    <property type="entry name" value="RRM_RBM25"/>
    <property type="match status" value="1"/>
</dbReference>
<dbReference type="PANTHER" id="PTHR18806">
    <property type="entry name" value="RBM25 PROTEIN"/>
    <property type="match status" value="1"/>
</dbReference>
<comment type="caution">
    <text evidence="4">The sequence shown here is derived from an EMBL/GenBank/DDBJ whole genome shotgun (WGS) entry which is preliminary data.</text>
</comment>
<dbReference type="Gene3D" id="3.30.70.330">
    <property type="match status" value="1"/>
</dbReference>
<dbReference type="InterPro" id="IPR000504">
    <property type="entry name" value="RRM_dom"/>
</dbReference>
<dbReference type="GO" id="GO:0000381">
    <property type="term" value="P:regulation of alternative mRNA splicing, via spliceosome"/>
    <property type="evidence" value="ECO:0007669"/>
    <property type="project" value="TreeGrafter"/>
</dbReference>
<dbReference type="PROSITE" id="PS50102">
    <property type="entry name" value="RRM"/>
    <property type="match status" value="1"/>
</dbReference>
<proteinExistence type="predicted"/>
<dbReference type="SUPFAM" id="SSF54928">
    <property type="entry name" value="RNA-binding domain, RBD"/>
    <property type="match status" value="1"/>
</dbReference>
<dbReference type="OrthoDB" id="6159770at2759"/>
<evidence type="ECO:0000256" key="2">
    <source>
        <dbReference type="SAM" id="MobiDB-lite"/>
    </source>
</evidence>
<reference evidence="4" key="1">
    <citation type="submission" date="2021-03" db="EMBL/GenBank/DDBJ databases">
        <authorList>
            <person name="Bekaert M."/>
        </authorList>
    </citation>
    <scope>NUCLEOTIDE SEQUENCE</scope>
</reference>
<dbReference type="Proteomes" id="UP000683360">
    <property type="component" value="Unassembled WGS sequence"/>
</dbReference>
<evidence type="ECO:0000256" key="1">
    <source>
        <dbReference type="PROSITE-ProRule" id="PRU00176"/>
    </source>
</evidence>
<keyword evidence="5" id="KW-1185">Reference proteome</keyword>
<dbReference type="Pfam" id="PF00076">
    <property type="entry name" value="RRM_1"/>
    <property type="match status" value="1"/>
</dbReference>
<keyword evidence="1" id="KW-0694">RNA-binding</keyword>
<dbReference type="GO" id="GO:0003729">
    <property type="term" value="F:mRNA binding"/>
    <property type="evidence" value="ECO:0007669"/>
    <property type="project" value="TreeGrafter"/>
</dbReference>
<evidence type="ECO:0000313" key="4">
    <source>
        <dbReference type="EMBL" id="CAG2220627.1"/>
    </source>
</evidence>
<dbReference type="EMBL" id="CAJPWZ010001666">
    <property type="protein sequence ID" value="CAG2220627.1"/>
    <property type="molecule type" value="Genomic_DNA"/>
</dbReference>
<dbReference type="SMART" id="SM00360">
    <property type="entry name" value="RRM"/>
    <property type="match status" value="1"/>
</dbReference>
<dbReference type="InterPro" id="IPR012677">
    <property type="entry name" value="Nucleotide-bd_a/b_plait_sf"/>
</dbReference>
<evidence type="ECO:0000259" key="3">
    <source>
        <dbReference type="PROSITE" id="PS50102"/>
    </source>
</evidence>
<dbReference type="InterPro" id="IPR034268">
    <property type="entry name" value="RBM25_RRM"/>
</dbReference>
<protein>
    <submittedName>
        <fullName evidence="4">RBM25</fullName>
    </submittedName>
</protein>
<dbReference type="AlphaFoldDB" id="A0A8S3SK40"/>
<dbReference type="InterPro" id="IPR052768">
    <property type="entry name" value="RBM25"/>
</dbReference>
<dbReference type="PANTHER" id="PTHR18806:SF4">
    <property type="entry name" value="RNA-BINDING PROTEIN 25"/>
    <property type="match status" value="1"/>
</dbReference>
<organism evidence="4 5">
    <name type="scientific">Mytilus edulis</name>
    <name type="common">Blue mussel</name>
    <dbReference type="NCBI Taxonomy" id="6550"/>
    <lineage>
        <taxon>Eukaryota</taxon>
        <taxon>Metazoa</taxon>
        <taxon>Spiralia</taxon>
        <taxon>Lophotrochozoa</taxon>
        <taxon>Mollusca</taxon>
        <taxon>Bivalvia</taxon>
        <taxon>Autobranchia</taxon>
        <taxon>Pteriomorphia</taxon>
        <taxon>Mytilida</taxon>
        <taxon>Mytiloidea</taxon>
        <taxon>Mytilidae</taxon>
        <taxon>Mytilinae</taxon>
        <taxon>Mytilus</taxon>
    </lineage>
</organism>
<sequence>MVSVNLETARETLRTEHKHKNMAFPPRPPLGMPGMGYAYAPIGMMPMNMGMVQTTTVSNHLVMRPIVTTVATTIAQKPLKSQLVPQEITKDDKEEKPPVTTVFVGNISDRAPDAMVRQMLQRCGNVLSWKRVQGASGKLQAFGFCEYEDPEATLRCMRLLNEWTIATKKLVVKVDAKTKTLLDEFRAKKKEAMKKEEEKKRSKQRN</sequence>
<dbReference type="InterPro" id="IPR035979">
    <property type="entry name" value="RBD_domain_sf"/>
</dbReference>
<dbReference type="FunFam" id="3.30.70.330:FF:001961">
    <property type="match status" value="1"/>
</dbReference>
<evidence type="ECO:0000313" key="5">
    <source>
        <dbReference type="Proteomes" id="UP000683360"/>
    </source>
</evidence>
<feature type="region of interest" description="Disordered" evidence="2">
    <location>
        <begin position="187"/>
        <end position="206"/>
    </location>
</feature>
<dbReference type="GO" id="GO:0005681">
    <property type="term" value="C:spliceosomal complex"/>
    <property type="evidence" value="ECO:0007669"/>
    <property type="project" value="TreeGrafter"/>
</dbReference>
<gene>
    <name evidence="4" type="ORF">MEDL_34076</name>
</gene>
<feature type="domain" description="RRM" evidence="3">
    <location>
        <begin position="100"/>
        <end position="177"/>
    </location>
</feature>
<accession>A0A8S3SK40</accession>
<name>A0A8S3SK40_MYTED</name>